<dbReference type="PANTHER" id="PTHR47961:SF6">
    <property type="entry name" value="DNA-DIRECTED DNA POLYMERASE"/>
    <property type="match status" value="1"/>
</dbReference>
<evidence type="ECO:0000256" key="4">
    <source>
        <dbReference type="ARBA" id="ARBA00022801"/>
    </source>
</evidence>
<dbReference type="SUPFAM" id="SSF52540">
    <property type="entry name" value="P-loop containing nucleoside triphosphate hydrolases"/>
    <property type="match status" value="1"/>
</dbReference>
<accession>A0A5N5TP50</accession>
<comment type="caution">
    <text evidence="10">The sequence shown here is derived from an EMBL/GenBank/DDBJ whole genome shotgun (WGS) entry which is preliminary data.</text>
</comment>
<evidence type="ECO:0000256" key="2">
    <source>
        <dbReference type="ARBA" id="ARBA00022741"/>
    </source>
</evidence>
<dbReference type="InterPro" id="IPR027417">
    <property type="entry name" value="P-loop_NTPase"/>
</dbReference>
<sequence>MKEFRGGARIHSFGDDSLFTEDVLDNVCKFELAVQNGNSECLENANQSKGLKSRSASADEDSLKGTTLINKGGVSSIQPVNVLRQEELECKENKHITPRFSKRILNKCKLQNITKTLNNSSSLQRTIQELSVLEPSNIYNASNKKDSSRIKKTIISKTSTPKTFNNERKNETGFHKLRNDDSCNRQSILTGDISNFNFENTVIEDNEKENVVGSINSSIEVSSSLSSQDKLDLSNWGLPEDVLIKYKENGISSMFPWQVECLKLPGVLDGCNLVYSAPTSAGKTLVAEILLLKRVLEQKKKGVFILPFVSIAREKTYSLQRLFGVAGVRVEGFMGGQSPPGGFQKTDIAICTIEKANNIINKLIEDQKLGDLGVIVVDELHMVGDPHRGYLLELLLTKLQYVATLKKVIF</sequence>
<dbReference type="GO" id="GO:0004386">
    <property type="term" value="F:helicase activity"/>
    <property type="evidence" value="ECO:0007669"/>
    <property type="project" value="UniProtKB-KW"/>
</dbReference>
<protein>
    <submittedName>
        <fullName evidence="10">ATP-dependent DNA helicase</fullName>
    </submittedName>
</protein>
<dbReference type="GO" id="GO:0003676">
    <property type="term" value="F:nucleic acid binding"/>
    <property type="evidence" value="ECO:0007669"/>
    <property type="project" value="InterPro"/>
</dbReference>
<keyword evidence="3" id="KW-0227">DNA damage</keyword>
<evidence type="ECO:0000256" key="3">
    <source>
        <dbReference type="ARBA" id="ARBA00022763"/>
    </source>
</evidence>
<dbReference type="OrthoDB" id="2320933at2759"/>
<dbReference type="EMBL" id="SEYY01000138">
    <property type="protein sequence ID" value="KAB7507938.1"/>
    <property type="molecule type" value="Genomic_DNA"/>
</dbReference>
<dbReference type="InterPro" id="IPR014001">
    <property type="entry name" value="Helicase_ATP-bd"/>
</dbReference>
<dbReference type="GO" id="GO:0005634">
    <property type="term" value="C:nucleus"/>
    <property type="evidence" value="ECO:0007669"/>
    <property type="project" value="UniProtKB-SubCell"/>
</dbReference>
<keyword evidence="6" id="KW-0067">ATP-binding</keyword>
<evidence type="ECO:0000256" key="5">
    <source>
        <dbReference type="ARBA" id="ARBA00022806"/>
    </source>
</evidence>
<dbReference type="PROSITE" id="PS51192">
    <property type="entry name" value="HELICASE_ATP_BIND_1"/>
    <property type="match status" value="1"/>
</dbReference>
<dbReference type="FunFam" id="3.40.50.300:FF:000813">
    <property type="entry name" value="helicase POLQ-like isoform X1"/>
    <property type="match status" value="1"/>
</dbReference>
<dbReference type="GO" id="GO:0005524">
    <property type="term" value="F:ATP binding"/>
    <property type="evidence" value="ECO:0007669"/>
    <property type="project" value="UniProtKB-KW"/>
</dbReference>
<dbReference type="AlphaFoldDB" id="A0A5N5TP50"/>
<keyword evidence="8" id="KW-0539">Nucleus</keyword>
<dbReference type="Proteomes" id="UP000326759">
    <property type="component" value="Unassembled WGS sequence"/>
</dbReference>
<evidence type="ECO:0000256" key="6">
    <source>
        <dbReference type="ARBA" id="ARBA00022840"/>
    </source>
</evidence>
<gene>
    <name evidence="10" type="ORF">Anas_07402</name>
</gene>
<evidence type="ECO:0000256" key="7">
    <source>
        <dbReference type="ARBA" id="ARBA00023204"/>
    </source>
</evidence>
<feature type="domain" description="Helicase ATP-binding" evidence="9">
    <location>
        <begin position="264"/>
        <end position="410"/>
    </location>
</feature>
<dbReference type="SMART" id="SM00487">
    <property type="entry name" value="DEXDc"/>
    <property type="match status" value="1"/>
</dbReference>
<keyword evidence="4" id="KW-0378">Hydrolase</keyword>
<proteinExistence type="predicted"/>
<dbReference type="CDD" id="cd18026">
    <property type="entry name" value="DEXHc_POLQ-like"/>
    <property type="match status" value="1"/>
</dbReference>
<keyword evidence="2" id="KW-0547">Nucleotide-binding</keyword>
<evidence type="ECO:0000259" key="9">
    <source>
        <dbReference type="PROSITE" id="PS51192"/>
    </source>
</evidence>
<name>A0A5N5TP50_9CRUS</name>
<dbReference type="InterPro" id="IPR050474">
    <property type="entry name" value="Hel308_SKI2-like"/>
</dbReference>
<keyword evidence="7" id="KW-0234">DNA repair</keyword>
<dbReference type="InterPro" id="IPR011545">
    <property type="entry name" value="DEAD/DEAH_box_helicase_dom"/>
</dbReference>
<reference evidence="10 11" key="1">
    <citation type="journal article" date="2019" name="PLoS Biol.">
        <title>Sex chromosomes control vertical transmission of feminizing Wolbachia symbionts in an isopod.</title>
        <authorList>
            <person name="Becking T."/>
            <person name="Chebbi M.A."/>
            <person name="Giraud I."/>
            <person name="Moumen B."/>
            <person name="Laverre T."/>
            <person name="Caubet Y."/>
            <person name="Peccoud J."/>
            <person name="Gilbert C."/>
            <person name="Cordaux R."/>
        </authorList>
    </citation>
    <scope>NUCLEOTIDE SEQUENCE [LARGE SCALE GENOMIC DNA]</scope>
    <source>
        <strain evidence="10">ANa2</strain>
        <tissue evidence="10">Whole body excluding digestive tract and cuticle</tissue>
    </source>
</reference>
<evidence type="ECO:0000256" key="1">
    <source>
        <dbReference type="ARBA" id="ARBA00004123"/>
    </source>
</evidence>
<dbReference type="GO" id="GO:0006302">
    <property type="term" value="P:double-strand break repair"/>
    <property type="evidence" value="ECO:0007669"/>
    <property type="project" value="UniProtKB-ARBA"/>
</dbReference>
<comment type="subcellular location">
    <subcellularLocation>
        <location evidence="1">Nucleus</location>
    </subcellularLocation>
</comment>
<dbReference type="PANTHER" id="PTHR47961">
    <property type="entry name" value="DNA POLYMERASE THETA, PUTATIVE (AFU_ORTHOLOGUE AFUA_1G05260)-RELATED"/>
    <property type="match status" value="1"/>
</dbReference>
<dbReference type="Pfam" id="PF00270">
    <property type="entry name" value="DEAD"/>
    <property type="match status" value="1"/>
</dbReference>
<dbReference type="GO" id="GO:0016787">
    <property type="term" value="F:hydrolase activity"/>
    <property type="evidence" value="ECO:0007669"/>
    <property type="project" value="UniProtKB-KW"/>
</dbReference>
<evidence type="ECO:0000256" key="8">
    <source>
        <dbReference type="ARBA" id="ARBA00023242"/>
    </source>
</evidence>
<dbReference type="Gene3D" id="3.40.50.300">
    <property type="entry name" value="P-loop containing nucleotide triphosphate hydrolases"/>
    <property type="match status" value="1"/>
</dbReference>
<evidence type="ECO:0000313" key="11">
    <source>
        <dbReference type="Proteomes" id="UP000326759"/>
    </source>
</evidence>
<keyword evidence="11" id="KW-1185">Reference proteome</keyword>
<evidence type="ECO:0000313" key="10">
    <source>
        <dbReference type="EMBL" id="KAB7507938.1"/>
    </source>
</evidence>
<keyword evidence="5 10" id="KW-0347">Helicase</keyword>
<organism evidence="10 11">
    <name type="scientific">Armadillidium nasatum</name>
    <dbReference type="NCBI Taxonomy" id="96803"/>
    <lineage>
        <taxon>Eukaryota</taxon>
        <taxon>Metazoa</taxon>
        <taxon>Ecdysozoa</taxon>
        <taxon>Arthropoda</taxon>
        <taxon>Crustacea</taxon>
        <taxon>Multicrustacea</taxon>
        <taxon>Malacostraca</taxon>
        <taxon>Eumalacostraca</taxon>
        <taxon>Peracarida</taxon>
        <taxon>Isopoda</taxon>
        <taxon>Oniscidea</taxon>
        <taxon>Crinocheta</taxon>
        <taxon>Armadillidiidae</taxon>
        <taxon>Armadillidium</taxon>
    </lineage>
</organism>